<evidence type="ECO:0000313" key="1">
    <source>
        <dbReference type="EMBL" id="OFJ49263.1"/>
    </source>
</evidence>
<comment type="caution">
    <text evidence="1">The sequence shown here is derived from an EMBL/GenBank/DDBJ whole genome shotgun (WGS) entry which is preliminary data.</text>
</comment>
<dbReference type="Proteomes" id="UP000092634">
    <property type="component" value="Unassembled WGS sequence"/>
</dbReference>
<dbReference type="EMBL" id="MAQB02000001">
    <property type="protein sequence ID" value="OFJ49263.1"/>
    <property type="molecule type" value="Genomic_DNA"/>
</dbReference>
<accession>A0A1E8PSG0</accession>
<evidence type="ECO:0000313" key="2">
    <source>
        <dbReference type="Proteomes" id="UP000092634"/>
    </source>
</evidence>
<protein>
    <submittedName>
        <fullName evidence="1">Uncharacterized protein</fullName>
    </submittedName>
</protein>
<organism evidence="1 2">
    <name type="scientific">Janthinobacterium lividum</name>
    <dbReference type="NCBI Taxonomy" id="29581"/>
    <lineage>
        <taxon>Bacteria</taxon>
        <taxon>Pseudomonadati</taxon>
        <taxon>Pseudomonadota</taxon>
        <taxon>Betaproteobacteria</taxon>
        <taxon>Burkholderiales</taxon>
        <taxon>Oxalobacteraceae</taxon>
        <taxon>Janthinobacterium</taxon>
    </lineage>
</organism>
<gene>
    <name evidence="1" type="ORF">BA896_010620</name>
</gene>
<reference evidence="1 2" key="1">
    <citation type="submission" date="2016-10" db="EMBL/GenBank/DDBJ databases">
        <title>Updated version of Genome Assembly of Janthinobacterium lividum ERGS5:01.</title>
        <authorList>
            <person name="Kumar R."/>
            <person name="Acharya V."/>
            <person name="Singh D."/>
        </authorList>
    </citation>
    <scope>NUCLEOTIDE SEQUENCE [LARGE SCALE GENOMIC DNA]</scope>
    <source>
        <strain evidence="1 2">ERGS5:01</strain>
    </source>
</reference>
<sequence>MMAGAGAFLQGVRRAAIRALGDTVMVKLQKHARMRRPQRHGRVRAVGWQVFTVEFDRWLGGFCHLVMLREAIWKEVGCCKKYDFNGFRQTAKIMAKMAA</sequence>
<proteinExistence type="predicted"/>
<dbReference type="AlphaFoldDB" id="A0A1E8PSG0"/>
<name>A0A1E8PSG0_9BURK</name>